<comment type="subunit">
    <text evidence="4 15">Homodimer.</text>
</comment>
<evidence type="ECO:0000313" key="18">
    <source>
        <dbReference type="EMBL" id="KTD35793.1"/>
    </source>
</evidence>
<dbReference type="Gene3D" id="3.30.160.20">
    <property type="match status" value="1"/>
</dbReference>
<dbReference type="GO" id="GO:0019843">
    <property type="term" value="F:rRNA binding"/>
    <property type="evidence" value="ECO:0007669"/>
    <property type="project" value="UniProtKB-KW"/>
</dbReference>
<comment type="cofactor">
    <cofactor evidence="15">
        <name>Mg(2+)</name>
        <dbReference type="ChEBI" id="CHEBI:18420"/>
    </cofactor>
</comment>
<dbReference type="Pfam" id="PF00035">
    <property type="entry name" value="dsrm"/>
    <property type="match status" value="1"/>
</dbReference>
<dbReference type="Pfam" id="PF14622">
    <property type="entry name" value="Ribonucleas_3_3"/>
    <property type="match status" value="1"/>
</dbReference>
<dbReference type="InterPro" id="IPR036389">
    <property type="entry name" value="RNase_III_sf"/>
</dbReference>
<keyword evidence="7 15" id="KW-0507">mRNA processing</keyword>
<evidence type="ECO:0000313" key="19">
    <source>
        <dbReference type="Proteomes" id="UP000054725"/>
    </source>
</evidence>
<dbReference type="EMBL" id="LNYO01000013">
    <property type="protein sequence ID" value="KTD35793.1"/>
    <property type="molecule type" value="Genomic_DNA"/>
</dbReference>
<dbReference type="PANTHER" id="PTHR11207:SF0">
    <property type="entry name" value="RIBONUCLEASE 3"/>
    <property type="match status" value="1"/>
</dbReference>
<keyword evidence="8 15" id="KW-0819">tRNA processing</keyword>
<dbReference type="GO" id="GO:0006397">
    <property type="term" value="P:mRNA processing"/>
    <property type="evidence" value="ECO:0007669"/>
    <property type="project" value="UniProtKB-UniRule"/>
</dbReference>
<keyword evidence="19" id="KW-1185">Reference proteome</keyword>
<reference evidence="18 19" key="1">
    <citation type="submission" date="2015-11" db="EMBL/GenBank/DDBJ databases">
        <title>Genomic analysis of 38 Legionella species identifies large and diverse effector repertoires.</title>
        <authorList>
            <person name="Burstein D."/>
            <person name="Amaro F."/>
            <person name="Zusman T."/>
            <person name="Lifshitz Z."/>
            <person name="Cohen O."/>
            <person name="Gilbert J.A."/>
            <person name="Pupko T."/>
            <person name="Shuman H.A."/>
            <person name="Segal G."/>
        </authorList>
    </citation>
    <scope>NUCLEOTIDE SEQUENCE [LARGE SCALE GENOMIC DNA]</scope>
    <source>
        <strain evidence="18 19">ATCC 49506</strain>
    </source>
</reference>
<dbReference type="FunFam" id="3.30.160.20:FF:000003">
    <property type="entry name" value="Ribonuclease 3"/>
    <property type="match status" value="1"/>
</dbReference>
<dbReference type="InterPro" id="IPR000999">
    <property type="entry name" value="RNase_III_dom"/>
</dbReference>
<feature type="active site" evidence="15">
    <location>
        <position position="46"/>
    </location>
</feature>
<feature type="active site" evidence="15">
    <location>
        <position position="118"/>
    </location>
</feature>
<evidence type="ECO:0000256" key="8">
    <source>
        <dbReference type="ARBA" id="ARBA00022694"/>
    </source>
</evidence>
<comment type="catalytic activity">
    <reaction evidence="1 15">
        <text>Endonucleolytic cleavage to 5'-phosphomonoester.</text>
        <dbReference type="EC" id="3.1.26.3"/>
    </reaction>
</comment>
<dbReference type="GO" id="GO:0006364">
    <property type="term" value="P:rRNA processing"/>
    <property type="evidence" value="ECO:0007669"/>
    <property type="project" value="UniProtKB-UniRule"/>
</dbReference>
<sequence>MLVRIDLERLSRRLGYEFKKSTHLKQALTHCSAGSENNERYEFLGDSILSFVIANALFTLFPEKSEGQLSRLRAFLVKGETLAEIAAEIELGDYLFLGQGELKSGGFRRASILADALEAVIAAVFLDGGFAESQQLILKLYHSRLEDENLNNNLKDSKTQLQEYLQAKKKPLPVYSLAKIEGEEHDQVFHVICKVSGIKTPAVGYGPNRRKAEQHAAEQLLQQLVKKSQDK</sequence>
<dbReference type="SMART" id="SM00535">
    <property type="entry name" value="RIBOc"/>
    <property type="match status" value="1"/>
</dbReference>
<dbReference type="CDD" id="cd00593">
    <property type="entry name" value="RIBOc"/>
    <property type="match status" value="1"/>
</dbReference>
<dbReference type="GO" id="GO:0008033">
    <property type="term" value="P:tRNA processing"/>
    <property type="evidence" value="ECO:0007669"/>
    <property type="project" value="UniProtKB-KW"/>
</dbReference>
<evidence type="ECO:0000256" key="14">
    <source>
        <dbReference type="ARBA" id="ARBA00022884"/>
    </source>
</evidence>
<accession>A0A0W0WTX4</accession>
<evidence type="ECO:0000259" key="16">
    <source>
        <dbReference type="PROSITE" id="PS50137"/>
    </source>
</evidence>
<dbReference type="RefSeq" id="WP_058503837.1">
    <property type="nucleotide sequence ID" value="NZ_CAAAIF010000001.1"/>
</dbReference>
<evidence type="ECO:0000256" key="15">
    <source>
        <dbReference type="HAMAP-Rule" id="MF_00104"/>
    </source>
</evidence>
<evidence type="ECO:0000256" key="10">
    <source>
        <dbReference type="ARBA" id="ARBA00022723"/>
    </source>
</evidence>
<dbReference type="AlphaFoldDB" id="A0A0W0WTX4"/>
<evidence type="ECO:0000259" key="17">
    <source>
        <dbReference type="PROSITE" id="PS50142"/>
    </source>
</evidence>
<organism evidence="18 19">
    <name type="scientific">Legionella nautarum</name>
    <dbReference type="NCBI Taxonomy" id="45070"/>
    <lineage>
        <taxon>Bacteria</taxon>
        <taxon>Pseudomonadati</taxon>
        <taxon>Pseudomonadota</taxon>
        <taxon>Gammaproteobacteria</taxon>
        <taxon>Legionellales</taxon>
        <taxon>Legionellaceae</taxon>
        <taxon>Legionella</taxon>
    </lineage>
</organism>
<dbReference type="STRING" id="45070.Lnau_0777"/>
<keyword evidence="9 15" id="KW-0540">Nuclease</keyword>
<protein>
    <recommendedName>
        <fullName evidence="15">Ribonuclease 3</fullName>
        <ecNumber evidence="15">3.1.26.3</ecNumber>
    </recommendedName>
    <alternativeName>
        <fullName evidence="15">Ribonuclease III</fullName>
        <shortName evidence="15">RNase III</shortName>
    </alternativeName>
</protein>
<evidence type="ECO:0000256" key="12">
    <source>
        <dbReference type="ARBA" id="ARBA00022801"/>
    </source>
</evidence>
<feature type="binding site" evidence="15">
    <location>
        <position position="42"/>
    </location>
    <ligand>
        <name>Mg(2+)</name>
        <dbReference type="ChEBI" id="CHEBI:18420"/>
    </ligand>
</feature>
<keyword evidence="12 15" id="KW-0378">Hydrolase</keyword>
<dbReference type="InterPro" id="IPR014720">
    <property type="entry name" value="dsRBD_dom"/>
</dbReference>
<dbReference type="PANTHER" id="PTHR11207">
    <property type="entry name" value="RIBONUCLEASE III"/>
    <property type="match status" value="1"/>
</dbReference>
<dbReference type="PROSITE" id="PS50142">
    <property type="entry name" value="RNASE_3_2"/>
    <property type="match status" value="1"/>
</dbReference>
<dbReference type="FunFam" id="1.10.1520.10:FF:000001">
    <property type="entry name" value="Ribonuclease 3"/>
    <property type="match status" value="1"/>
</dbReference>
<proteinExistence type="inferred from homology"/>
<comment type="subcellular location">
    <subcellularLocation>
        <location evidence="2 15">Cytoplasm</location>
    </subcellularLocation>
</comment>
<evidence type="ECO:0000256" key="2">
    <source>
        <dbReference type="ARBA" id="ARBA00004496"/>
    </source>
</evidence>
<dbReference type="NCBIfam" id="TIGR02191">
    <property type="entry name" value="RNaseIII"/>
    <property type="match status" value="1"/>
</dbReference>
<dbReference type="HAMAP" id="MF_00104">
    <property type="entry name" value="RNase_III"/>
    <property type="match status" value="1"/>
</dbReference>
<dbReference type="Gene3D" id="1.10.1520.10">
    <property type="entry name" value="Ribonuclease III domain"/>
    <property type="match status" value="1"/>
</dbReference>
<evidence type="ECO:0000256" key="3">
    <source>
        <dbReference type="ARBA" id="ARBA00010183"/>
    </source>
</evidence>
<name>A0A0W0WTX4_9GAMM</name>
<feature type="binding site" evidence="15">
    <location>
        <position position="118"/>
    </location>
    <ligand>
        <name>Mg(2+)</name>
        <dbReference type="ChEBI" id="CHEBI:18420"/>
    </ligand>
</feature>
<keyword evidence="6 15" id="KW-0698">rRNA processing</keyword>
<evidence type="ECO:0000256" key="7">
    <source>
        <dbReference type="ARBA" id="ARBA00022664"/>
    </source>
</evidence>
<feature type="domain" description="DRBM" evidence="16">
    <location>
        <begin position="156"/>
        <end position="226"/>
    </location>
</feature>
<dbReference type="EC" id="3.1.26.3" evidence="15"/>
<evidence type="ECO:0000256" key="1">
    <source>
        <dbReference type="ARBA" id="ARBA00000109"/>
    </source>
</evidence>
<feature type="binding site" evidence="15">
    <location>
        <position position="115"/>
    </location>
    <ligand>
        <name>Mg(2+)</name>
        <dbReference type="ChEBI" id="CHEBI:18420"/>
    </ligand>
</feature>
<comment type="similarity">
    <text evidence="3">Belongs to the ribonuclease III family.</text>
</comment>
<evidence type="ECO:0000256" key="9">
    <source>
        <dbReference type="ARBA" id="ARBA00022722"/>
    </source>
</evidence>
<dbReference type="PATRIC" id="fig|45070.6.peg.825"/>
<dbReference type="CDD" id="cd10845">
    <property type="entry name" value="DSRM_RNAse_III_family"/>
    <property type="match status" value="1"/>
</dbReference>
<keyword evidence="11 15" id="KW-0255">Endonuclease</keyword>
<evidence type="ECO:0000256" key="11">
    <source>
        <dbReference type="ARBA" id="ARBA00022759"/>
    </source>
</evidence>
<keyword evidence="14 15" id="KW-0694">RNA-binding</keyword>
<dbReference type="OrthoDB" id="9805026at2"/>
<comment type="caution">
    <text evidence="18">The sequence shown here is derived from an EMBL/GenBank/DDBJ whole genome shotgun (WGS) entry which is preliminary data.</text>
</comment>
<dbReference type="GO" id="GO:0042802">
    <property type="term" value="F:identical protein binding"/>
    <property type="evidence" value="ECO:0007669"/>
    <property type="project" value="UniProtKB-ARBA"/>
</dbReference>
<comment type="function">
    <text evidence="15">Digests double-stranded RNA. Involved in the processing of primary rRNA transcript to yield the immediate precursors to the large and small rRNAs (23S and 16S). Processes some mRNAs, and tRNAs when they are encoded in the rRNA operon. Processes pre-crRNA and tracrRNA of type II CRISPR loci if present in the organism.</text>
</comment>
<dbReference type="InterPro" id="IPR011907">
    <property type="entry name" value="RNase_III"/>
</dbReference>
<dbReference type="SMART" id="SM00358">
    <property type="entry name" value="DSRM"/>
    <property type="match status" value="1"/>
</dbReference>
<dbReference type="GO" id="GO:0046872">
    <property type="term" value="F:metal ion binding"/>
    <property type="evidence" value="ECO:0007669"/>
    <property type="project" value="UniProtKB-KW"/>
</dbReference>
<dbReference type="GO" id="GO:0004525">
    <property type="term" value="F:ribonuclease III activity"/>
    <property type="evidence" value="ECO:0007669"/>
    <property type="project" value="UniProtKB-UniRule"/>
</dbReference>
<feature type="domain" description="RNase III" evidence="17">
    <location>
        <begin position="7"/>
        <end position="129"/>
    </location>
</feature>
<dbReference type="SUPFAM" id="SSF69065">
    <property type="entry name" value="RNase III domain-like"/>
    <property type="match status" value="1"/>
</dbReference>
<keyword evidence="15" id="KW-0699">rRNA-binding</keyword>
<dbReference type="SUPFAM" id="SSF54768">
    <property type="entry name" value="dsRNA-binding domain-like"/>
    <property type="match status" value="1"/>
</dbReference>
<evidence type="ECO:0000256" key="6">
    <source>
        <dbReference type="ARBA" id="ARBA00022552"/>
    </source>
</evidence>
<dbReference type="GO" id="GO:0005737">
    <property type="term" value="C:cytoplasm"/>
    <property type="evidence" value="ECO:0007669"/>
    <property type="project" value="UniProtKB-SubCell"/>
</dbReference>
<evidence type="ECO:0000256" key="13">
    <source>
        <dbReference type="ARBA" id="ARBA00022842"/>
    </source>
</evidence>
<dbReference type="GO" id="GO:0003725">
    <property type="term" value="F:double-stranded RNA binding"/>
    <property type="evidence" value="ECO:0007669"/>
    <property type="project" value="TreeGrafter"/>
</dbReference>
<gene>
    <name evidence="15 18" type="primary">rnc</name>
    <name evidence="18" type="ORF">Lnau_0777</name>
</gene>
<dbReference type="Proteomes" id="UP000054725">
    <property type="component" value="Unassembled WGS sequence"/>
</dbReference>
<evidence type="ECO:0000256" key="4">
    <source>
        <dbReference type="ARBA" id="ARBA00011738"/>
    </source>
</evidence>
<keyword evidence="10 15" id="KW-0479">Metal-binding</keyword>
<dbReference type="PROSITE" id="PS50137">
    <property type="entry name" value="DS_RBD"/>
    <property type="match status" value="1"/>
</dbReference>
<dbReference type="GO" id="GO:0010468">
    <property type="term" value="P:regulation of gene expression"/>
    <property type="evidence" value="ECO:0007669"/>
    <property type="project" value="TreeGrafter"/>
</dbReference>
<evidence type="ECO:0000256" key="5">
    <source>
        <dbReference type="ARBA" id="ARBA00022490"/>
    </source>
</evidence>
<keyword evidence="13 15" id="KW-0460">Magnesium</keyword>
<keyword evidence="5 15" id="KW-0963">Cytoplasm</keyword>